<comment type="subcellular location">
    <subcellularLocation>
        <location evidence="1">Endomembrane system</location>
        <topology evidence="1">Multi-pass membrane protein</topology>
    </subcellularLocation>
</comment>
<evidence type="ECO:0000313" key="7">
    <source>
        <dbReference type="EMBL" id="MVU76635.1"/>
    </source>
</evidence>
<evidence type="ECO:0000259" key="6">
    <source>
        <dbReference type="Pfam" id="PF02656"/>
    </source>
</evidence>
<dbReference type="RefSeq" id="WP_157355376.1">
    <property type="nucleotide sequence ID" value="NZ_WRPP01000001.1"/>
</dbReference>
<dbReference type="AlphaFoldDB" id="A0A7K1UQK7"/>
<reference evidence="7 8" key="1">
    <citation type="submission" date="2019-12" db="EMBL/GenBank/DDBJ databases">
        <title>Nocardia sp. nov. ET3-3 isolated from soil.</title>
        <authorList>
            <person name="Kanchanasin P."/>
            <person name="Tanasupawat S."/>
            <person name="Yuki M."/>
            <person name="Kudo T."/>
        </authorList>
    </citation>
    <scope>NUCLEOTIDE SEQUENCE [LARGE SCALE GENOMIC DNA]</scope>
    <source>
        <strain evidence="7 8">ET3-3</strain>
    </source>
</reference>
<keyword evidence="2 5" id="KW-0812">Transmembrane</keyword>
<keyword evidence="8" id="KW-1185">Reference proteome</keyword>
<accession>A0A7K1UQK7</accession>
<evidence type="ECO:0000256" key="5">
    <source>
        <dbReference type="SAM" id="Phobius"/>
    </source>
</evidence>
<name>A0A7K1UQK7_9NOCA</name>
<dbReference type="Pfam" id="PF02656">
    <property type="entry name" value="DUF202"/>
    <property type="match status" value="1"/>
</dbReference>
<proteinExistence type="predicted"/>
<evidence type="ECO:0000256" key="2">
    <source>
        <dbReference type="ARBA" id="ARBA00022692"/>
    </source>
</evidence>
<feature type="transmembrane region" description="Helical" evidence="5">
    <location>
        <begin position="34"/>
        <end position="51"/>
    </location>
</feature>
<protein>
    <submittedName>
        <fullName evidence="7">DUF202 domain-containing protein</fullName>
    </submittedName>
</protein>
<keyword evidence="4 5" id="KW-0472">Membrane</keyword>
<dbReference type="EMBL" id="WRPP01000001">
    <property type="protein sequence ID" value="MVU76635.1"/>
    <property type="molecule type" value="Genomic_DNA"/>
</dbReference>
<evidence type="ECO:0000256" key="4">
    <source>
        <dbReference type="ARBA" id="ARBA00023136"/>
    </source>
</evidence>
<evidence type="ECO:0000313" key="8">
    <source>
        <dbReference type="Proteomes" id="UP000466794"/>
    </source>
</evidence>
<sequence length="92" mass="9289">MAWRRTAISAMAGGALFMKVAVEGGVGWRPTGLLPTAAALVMVLVAVVAVMRNRGLRRGGRPASGLLLSAVAFGVAAIGAASIVMVVTQWAG</sequence>
<dbReference type="Proteomes" id="UP000466794">
    <property type="component" value="Unassembled WGS sequence"/>
</dbReference>
<organism evidence="7 8">
    <name type="scientific">Nocardia terrae</name>
    <dbReference type="NCBI Taxonomy" id="2675851"/>
    <lineage>
        <taxon>Bacteria</taxon>
        <taxon>Bacillati</taxon>
        <taxon>Actinomycetota</taxon>
        <taxon>Actinomycetes</taxon>
        <taxon>Mycobacteriales</taxon>
        <taxon>Nocardiaceae</taxon>
        <taxon>Nocardia</taxon>
    </lineage>
</organism>
<feature type="domain" description="DUF202" evidence="6">
    <location>
        <begin position="1"/>
        <end position="53"/>
    </location>
</feature>
<gene>
    <name evidence="7" type="ORF">GPX89_05170</name>
</gene>
<dbReference type="InterPro" id="IPR003807">
    <property type="entry name" value="DUF202"/>
</dbReference>
<feature type="transmembrane region" description="Helical" evidence="5">
    <location>
        <begin position="63"/>
        <end position="87"/>
    </location>
</feature>
<keyword evidence="3 5" id="KW-1133">Transmembrane helix</keyword>
<dbReference type="GO" id="GO:0012505">
    <property type="term" value="C:endomembrane system"/>
    <property type="evidence" value="ECO:0007669"/>
    <property type="project" value="UniProtKB-SubCell"/>
</dbReference>
<evidence type="ECO:0000256" key="1">
    <source>
        <dbReference type="ARBA" id="ARBA00004127"/>
    </source>
</evidence>
<evidence type="ECO:0000256" key="3">
    <source>
        <dbReference type="ARBA" id="ARBA00022989"/>
    </source>
</evidence>
<comment type="caution">
    <text evidence="7">The sequence shown here is derived from an EMBL/GenBank/DDBJ whole genome shotgun (WGS) entry which is preliminary data.</text>
</comment>